<evidence type="ECO:0000256" key="1">
    <source>
        <dbReference type="SAM" id="MobiDB-lite"/>
    </source>
</evidence>
<evidence type="ECO:0000313" key="2">
    <source>
        <dbReference type="EMBL" id="KAI0291340.1"/>
    </source>
</evidence>
<dbReference type="Proteomes" id="UP001203297">
    <property type="component" value="Unassembled WGS sequence"/>
</dbReference>
<accession>A0AAD4LUK1</accession>
<reference evidence="2" key="1">
    <citation type="journal article" date="2022" name="New Phytol.">
        <title>Evolutionary transition to the ectomycorrhizal habit in the genomes of a hyperdiverse lineage of mushroom-forming fungi.</title>
        <authorList>
            <person name="Looney B."/>
            <person name="Miyauchi S."/>
            <person name="Morin E."/>
            <person name="Drula E."/>
            <person name="Courty P.E."/>
            <person name="Kohler A."/>
            <person name="Kuo A."/>
            <person name="LaButti K."/>
            <person name="Pangilinan J."/>
            <person name="Lipzen A."/>
            <person name="Riley R."/>
            <person name="Andreopoulos W."/>
            <person name="He G."/>
            <person name="Johnson J."/>
            <person name="Nolan M."/>
            <person name="Tritt A."/>
            <person name="Barry K.W."/>
            <person name="Grigoriev I.V."/>
            <person name="Nagy L.G."/>
            <person name="Hibbett D."/>
            <person name="Henrissat B."/>
            <person name="Matheny P.B."/>
            <person name="Labbe J."/>
            <person name="Martin F.M."/>
        </authorList>
    </citation>
    <scope>NUCLEOTIDE SEQUENCE</scope>
    <source>
        <strain evidence="2">BPL690</strain>
    </source>
</reference>
<protein>
    <submittedName>
        <fullName evidence="2">Uncharacterized protein</fullName>
    </submittedName>
</protein>
<organism evidence="2 3">
    <name type="scientific">Multifurca ochricompacta</name>
    <dbReference type="NCBI Taxonomy" id="376703"/>
    <lineage>
        <taxon>Eukaryota</taxon>
        <taxon>Fungi</taxon>
        <taxon>Dikarya</taxon>
        <taxon>Basidiomycota</taxon>
        <taxon>Agaricomycotina</taxon>
        <taxon>Agaricomycetes</taxon>
        <taxon>Russulales</taxon>
        <taxon>Russulaceae</taxon>
        <taxon>Multifurca</taxon>
    </lineage>
</organism>
<gene>
    <name evidence="2" type="ORF">B0F90DRAFT_1920675</name>
</gene>
<dbReference type="EMBL" id="WTXG01000165">
    <property type="protein sequence ID" value="KAI0291340.1"/>
    <property type="molecule type" value="Genomic_DNA"/>
</dbReference>
<dbReference type="AlphaFoldDB" id="A0AAD4LUK1"/>
<comment type="caution">
    <text evidence="2">The sequence shown here is derived from an EMBL/GenBank/DDBJ whole genome shotgun (WGS) entry which is preliminary data.</text>
</comment>
<evidence type="ECO:0000313" key="3">
    <source>
        <dbReference type="Proteomes" id="UP001203297"/>
    </source>
</evidence>
<keyword evidence="3" id="KW-1185">Reference proteome</keyword>
<name>A0AAD4LUK1_9AGAM</name>
<proteinExistence type="predicted"/>
<feature type="region of interest" description="Disordered" evidence="1">
    <location>
        <begin position="1"/>
        <end position="31"/>
    </location>
</feature>
<sequence>MEVGQVPEPSQVGIGDPVNGRSRGAVEEDVSGGGELGELWALPPIATRLSRQKGQRGVCAQCHVGRLRTNGKGRVPPERTRGSATWWGYRGRWPLTQSSTTKTELLDMKLWMLSRGINVSTVLKGSVLQTIPAICRIRGIHAHFPVYDFKELMAVIVPPQFTRLKRYWACMGI</sequence>